<feature type="domain" description="FAD-binding PCMH-type" evidence="5">
    <location>
        <begin position="36"/>
        <end position="217"/>
    </location>
</feature>
<evidence type="ECO:0000256" key="1">
    <source>
        <dbReference type="ARBA" id="ARBA00001974"/>
    </source>
</evidence>
<keyword evidence="3" id="KW-0285">Flavoprotein</keyword>
<dbReference type="GO" id="GO:0071949">
    <property type="term" value="F:FAD binding"/>
    <property type="evidence" value="ECO:0007669"/>
    <property type="project" value="InterPro"/>
</dbReference>
<comment type="caution">
    <text evidence="6">The sequence shown here is derived from an EMBL/GenBank/DDBJ whole genome shotgun (WGS) entry which is preliminary data.</text>
</comment>
<dbReference type="RefSeq" id="WP_160334521.1">
    <property type="nucleotide sequence ID" value="NZ_CALPCR010000027.1"/>
</dbReference>
<evidence type="ECO:0000313" key="7">
    <source>
        <dbReference type="Proteomes" id="UP000472580"/>
    </source>
</evidence>
<dbReference type="PROSITE" id="PS51387">
    <property type="entry name" value="FAD_PCMH"/>
    <property type="match status" value="1"/>
</dbReference>
<dbReference type="SUPFAM" id="SSF56176">
    <property type="entry name" value="FAD-binding/transporter-associated domain-like"/>
    <property type="match status" value="1"/>
</dbReference>
<dbReference type="InterPro" id="IPR016171">
    <property type="entry name" value="Vanillyl_alc_oxidase_C-sub2"/>
</dbReference>
<protein>
    <submittedName>
        <fullName evidence="6">FAD-binding protein</fullName>
    </submittedName>
</protein>
<dbReference type="InterPro" id="IPR016169">
    <property type="entry name" value="FAD-bd_PCMH_sub2"/>
</dbReference>
<dbReference type="Proteomes" id="UP000472580">
    <property type="component" value="Unassembled WGS sequence"/>
</dbReference>
<dbReference type="GO" id="GO:0003824">
    <property type="term" value="F:catalytic activity"/>
    <property type="evidence" value="ECO:0007669"/>
    <property type="project" value="InterPro"/>
</dbReference>
<dbReference type="InterPro" id="IPR016166">
    <property type="entry name" value="FAD-bd_PCMH"/>
</dbReference>
<evidence type="ECO:0000256" key="3">
    <source>
        <dbReference type="ARBA" id="ARBA00022630"/>
    </source>
</evidence>
<dbReference type="EMBL" id="WSRP01000005">
    <property type="protein sequence ID" value="MVX56088.1"/>
    <property type="molecule type" value="Genomic_DNA"/>
</dbReference>
<dbReference type="InterPro" id="IPR036318">
    <property type="entry name" value="FAD-bd_PCMH-like_sf"/>
</dbReference>
<dbReference type="InterPro" id="IPR016167">
    <property type="entry name" value="FAD-bd_PCMH_sub1"/>
</dbReference>
<dbReference type="GO" id="GO:0022904">
    <property type="term" value="P:respiratory electron transport chain"/>
    <property type="evidence" value="ECO:0007669"/>
    <property type="project" value="TreeGrafter"/>
</dbReference>
<dbReference type="PANTHER" id="PTHR43716:SF2">
    <property type="entry name" value="BLL6224 PROTEIN"/>
    <property type="match status" value="1"/>
</dbReference>
<evidence type="ECO:0000256" key="4">
    <source>
        <dbReference type="ARBA" id="ARBA00022827"/>
    </source>
</evidence>
<evidence type="ECO:0000259" key="5">
    <source>
        <dbReference type="PROSITE" id="PS51387"/>
    </source>
</evidence>
<dbReference type="SUPFAM" id="SSF55103">
    <property type="entry name" value="FAD-linked oxidases, C-terminal domain"/>
    <property type="match status" value="1"/>
</dbReference>
<comment type="cofactor">
    <cofactor evidence="1">
        <name>FAD</name>
        <dbReference type="ChEBI" id="CHEBI:57692"/>
    </cofactor>
</comment>
<dbReference type="AlphaFoldDB" id="A0A6L6YHD7"/>
<organism evidence="6 7">
    <name type="scientific">Parasutterella muris</name>
    <dbReference type="NCBI Taxonomy" id="2565572"/>
    <lineage>
        <taxon>Bacteria</taxon>
        <taxon>Pseudomonadati</taxon>
        <taxon>Pseudomonadota</taxon>
        <taxon>Betaproteobacteria</taxon>
        <taxon>Burkholderiales</taxon>
        <taxon>Sutterellaceae</taxon>
        <taxon>Parasutterella</taxon>
    </lineage>
</organism>
<dbReference type="Pfam" id="PF01565">
    <property type="entry name" value="FAD_binding_4"/>
    <property type="match status" value="1"/>
</dbReference>
<dbReference type="Gene3D" id="3.30.70.2190">
    <property type="match status" value="1"/>
</dbReference>
<dbReference type="Gene3D" id="3.30.43.10">
    <property type="entry name" value="Uridine Diphospho-n-acetylenolpyruvylglucosamine Reductase, domain 2"/>
    <property type="match status" value="1"/>
</dbReference>
<sequence>MQSAIKARFEAVVGANNVIDDPSLFGPYSDDFTDHYVCKPLAVIRPGSTQEVSEIVKICAELDLPIVTQGGNTSLTGGAITSEADKQIILSMTRMKKVTHSDPSSDTMTVEAGMTLAEVHEAAENIGRFFPLSFAAEGNATIGGCAACNAGGVAVLRYGTTRDLILGVEAVLADGRIYNGLRRLRKDNTGYDLKDLFVGSEGTLGIITQVVLKLFPIPKEKETAFVCLDSPEKAVELLAKANASAGSSLTAFELISSAPIERVVKYLPDIEVPQLSESKWKVLIELSLEQKGEESVLMPILESAFESELISDAAIANSIGDSKVFWHVRESIPLADRTAGGSIHSDISLPISKIPGFIEITSQRLLEAYPWLGLSIYGHLGDGNLHFNFVSPEDPKATYHHEEGIRDILYTAVNEFEGSISAEHGIGMLKLEHNYQFKAPLEIELMDRIKEALDPHGILNPGKLLKPKRNY</sequence>
<dbReference type="OrthoDB" id="8522822at2"/>
<gene>
    <name evidence="6" type="ORF">E5987_02565</name>
</gene>
<keyword evidence="4" id="KW-0274">FAD</keyword>
<proteinExistence type="inferred from homology"/>
<accession>A0A6L6YHD7</accession>
<comment type="similarity">
    <text evidence="2">Belongs to the FAD-binding oxidoreductase/transferase type 4 family.</text>
</comment>
<dbReference type="InterPro" id="IPR004113">
    <property type="entry name" value="FAD-bd_oxidored_4_C"/>
</dbReference>
<evidence type="ECO:0000313" key="6">
    <source>
        <dbReference type="EMBL" id="MVX56088.1"/>
    </source>
</evidence>
<name>A0A6L6YHD7_9BURK</name>
<dbReference type="PANTHER" id="PTHR43716">
    <property type="entry name" value="D-2-HYDROXYGLUTARATE DEHYDROGENASE, MITOCHONDRIAL"/>
    <property type="match status" value="1"/>
</dbReference>
<dbReference type="Pfam" id="PF02913">
    <property type="entry name" value="FAD-oxidase_C"/>
    <property type="match status" value="1"/>
</dbReference>
<keyword evidence="7" id="KW-1185">Reference proteome</keyword>
<evidence type="ECO:0000256" key="2">
    <source>
        <dbReference type="ARBA" id="ARBA00008000"/>
    </source>
</evidence>
<dbReference type="InterPro" id="IPR051264">
    <property type="entry name" value="FAD-oxidored/transferase_4"/>
</dbReference>
<dbReference type="FunFam" id="1.10.45.10:FF:000001">
    <property type="entry name" value="D-lactate dehydrogenase mitochondrial"/>
    <property type="match status" value="1"/>
</dbReference>
<dbReference type="InterPro" id="IPR016164">
    <property type="entry name" value="FAD-linked_Oxase-like_C"/>
</dbReference>
<dbReference type="Gene3D" id="3.30.465.10">
    <property type="match status" value="1"/>
</dbReference>
<dbReference type="Gene3D" id="1.10.45.10">
    <property type="entry name" value="Vanillyl-alcohol Oxidase, Chain A, domain 4"/>
    <property type="match status" value="1"/>
</dbReference>
<reference evidence="6 7" key="1">
    <citation type="submission" date="2019-12" db="EMBL/GenBank/DDBJ databases">
        <title>Microbes associate with the intestines of laboratory mice.</title>
        <authorList>
            <person name="Navarre W."/>
            <person name="Wong E."/>
        </authorList>
    </citation>
    <scope>NUCLEOTIDE SEQUENCE [LARGE SCALE GENOMIC DNA]</scope>
    <source>
        <strain evidence="6 7">NM82_D38</strain>
    </source>
</reference>
<dbReference type="Gene3D" id="3.30.70.2740">
    <property type="match status" value="1"/>
</dbReference>
<dbReference type="InterPro" id="IPR006094">
    <property type="entry name" value="Oxid_FAD_bind_N"/>
</dbReference>